<evidence type="ECO:0000313" key="1">
    <source>
        <dbReference type="EMBL" id="AHG92601.1"/>
    </source>
</evidence>
<dbReference type="RefSeq" id="WP_025413933.1">
    <property type="nucleotide sequence ID" value="NZ_CP007129.1"/>
</dbReference>
<keyword evidence="2" id="KW-1185">Reference proteome</keyword>
<dbReference type="EMBL" id="CP007129">
    <property type="protein sequence ID" value="AHG92601.1"/>
    <property type="molecule type" value="Genomic_DNA"/>
</dbReference>
<accession>W0RPE1</accession>
<proteinExistence type="predicted"/>
<dbReference type="AlphaFoldDB" id="W0RPE1"/>
<dbReference type="OrthoDB" id="3255669at2"/>
<dbReference type="KEGG" id="gba:J421_5066"/>
<dbReference type="Proteomes" id="UP000019151">
    <property type="component" value="Plasmid 1"/>
</dbReference>
<dbReference type="HOGENOM" id="CLU_099837_0_0_0"/>
<keyword evidence="1" id="KW-0614">Plasmid</keyword>
<sequence length="222" mass="24738">MRSIRKLAESLWGAVQIATQLALGPVLHRWRTRWGATDAEAHRPLPGDDLVSRPDWDYTHAITIDAPRAAVWPWLVQLGQARGGFYSYEGLENLVGCGIHNVEEIRPELQQLHEGDIVRLHRTGYGPAVVELEPRRALVLGGDPDAHGSRAVWSFHLVELPDGRTRLIERGRNRVGRGLLATLGFGPYLLDPVGFVMSRKMLRTIKRLAETVGRAAGSSRRP</sequence>
<name>W0RPE1_9BACT</name>
<organism evidence="1 2">
    <name type="scientific">Gemmatirosa kalamazoonensis</name>
    <dbReference type="NCBI Taxonomy" id="861299"/>
    <lineage>
        <taxon>Bacteria</taxon>
        <taxon>Pseudomonadati</taxon>
        <taxon>Gemmatimonadota</taxon>
        <taxon>Gemmatimonadia</taxon>
        <taxon>Gemmatimonadales</taxon>
        <taxon>Gemmatimonadaceae</taxon>
        <taxon>Gemmatirosa</taxon>
    </lineage>
</organism>
<gene>
    <name evidence="1" type="ORF">J421_5066</name>
</gene>
<dbReference type="PATRIC" id="fig|861299.3.peg.5120"/>
<reference evidence="1 2" key="1">
    <citation type="journal article" date="2014" name="Genome Announc.">
        <title>Genome Sequence and Methylome of Soil Bacterium Gemmatirosa kalamazoonensis KBS708T, a Member of the Rarely Cultivated Gemmatimonadetes Phylum.</title>
        <authorList>
            <person name="Debruyn J.M."/>
            <person name="Radosevich M."/>
            <person name="Wommack K.E."/>
            <person name="Polson S.W."/>
            <person name="Hauser L.J."/>
            <person name="Fawaz M.N."/>
            <person name="Korlach J."/>
            <person name="Tsai Y.C."/>
        </authorList>
    </citation>
    <scope>NUCLEOTIDE SEQUENCE [LARGE SCALE GENOMIC DNA]</scope>
    <source>
        <strain evidence="1 2">KBS708</strain>
        <plasmid evidence="2">Plasmid 1</plasmid>
    </source>
</reference>
<evidence type="ECO:0000313" key="2">
    <source>
        <dbReference type="Proteomes" id="UP000019151"/>
    </source>
</evidence>
<evidence type="ECO:0008006" key="3">
    <source>
        <dbReference type="Google" id="ProtNLM"/>
    </source>
</evidence>
<dbReference type="InParanoid" id="W0RPE1"/>
<dbReference type="SUPFAM" id="SSF55961">
    <property type="entry name" value="Bet v1-like"/>
    <property type="match status" value="1"/>
</dbReference>
<geneLocation type="plasmid" evidence="1 2">
    <name>1</name>
</geneLocation>
<protein>
    <recommendedName>
        <fullName evidence="3">SRPBCC family protein</fullName>
    </recommendedName>
</protein>